<evidence type="ECO:0000256" key="1">
    <source>
        <dbReference type="SAM" id="Phobius"/>
    </source>
</evidence>
<keyword evidence="1" id="KW-1133">Transmembrane helix</keyword>
<dbReference type="AlphaFoldDB" id="A0A1G8BNM4"/>
<feature type="transmembrane region" description="Helical" evidence="1">
    <location>
        <begin position="32"/>
        <end position="50"/>
    </location>
</feature>
<gene>
    <name evidence="2" type="ORF">SAMN05421818_102161</name>
</gene>
<feature type="transmembrane region" description="Helical" evidence="1">
    <location>
        <begin position="7"/>
        <end position="26"/>
    </location>
</feature>
<keyword evidence="1" id="KW-0812">Transmembrane</keyword>
<proteinExistence type="predicted"/>
<dbReference type="Proteomes" id="UP000243588">
    <property type="component" value="Unassembled WGS sequence"/>
</dbReference>
<keyword evidence="1" id="KW-0472">Membrane</keyword>
<reference evidence="3" key="1">
    <citation type="submission" date="2016-10" db="EMBL/GenBank/DDBJ databases">
        <authorList>
            <person name="Varghese N."/>
            <person name="Submissions S."/>
        </authorList>
    </citation>
    <scope>NUCLEOTIDE SEQUENCE [LARGE SCALE GENOMIC DNA]</scope>
    <source>
        <strain evidence="3">DSM 23313</strain>
    </source>
</reference>
<accession>A0A1G8BNM4</accession>
<keyword evidence="3" id="KW-1185">Reference proteome</keyword>
<organism evidence="2 3">
    <name type="scientific">Myroides phaeus</name>
    <dbReference type="NCBI Taxonomy" id="702745"/>
    <lineage>
        <taxon>Bacteria</taxon>
        <taxon>Pseudomonadati</taxon>
        <taxon>Bacteroidota</taxon>
        <taxon>Flavobacteriia</taxon>
        <taxon>Flavobacteriales</taxon>
        <taxon>Flavobacteriaceae</taxon>
        <taxon>Myroides</taxon>
    </lineage>
</organism>
<dbReference type="RefSeq" id="WP_090405281.1">
    <property type="nucleotide sequence ID" value="NZ_FNDQ01000002.1"/>
</dbReference>
<dbReference type="EMBL" id="FNDQ01000002">
    <property type="protein sequence ID" value="SDH34825.1"/>
    <property type="molecule type" value="Genomic_DNA"/>
</dbReference>
<name>A0A1G8BNM4_9FLAO</name>
<sequence length="59" mass="6588">MNKIGKFMVAIIVLSTIVLLLDLFDVFGSKGIRFVCYVVICIAGATFFFVNKKHSDSEK</sequence>
<evidence type="ECO:0000313" key="2">
    <source>
        <dbReference type="EMBL" id="SDH34825.1"/>
    </source>
</evidence>
<evidence type="ECO:0000313" key="3">
    <source>
        <dbReference type="Proteomes" id="UP000243588"/>
    </source>
</evidence>
<protein>
    <submittedName>
        <fullName evidence="2">Uncharacterized protein</fullName>
    </submittedName>
</protein>